<dbReference type="InterPro" id="IPR016181">
    <property type="entry name" value="Acyl_CoA_acyltransferase"/>
</dbReference>
<proteinExistence type="predicted"/>
<dbReference type="Proteomes" id="UP001597168">
    <property type="component" value="Unassembled WGS sequence"/>
</dbReference>
<evidence type="ECO:0000313" key="4">
    <source>
        <dbReference type="EMBL" id="MFD1151493.1"/>
    </source>
</evidence>
<comment type="caution">
    <text evidence="4">The sequence shown here is derived from an EMBL/GenBank/DDBJ whole genome shotgun (WGS) entry which is preliminary data.</text>
</comment>
<dbReference type="RefSeq" id="WP_380728546.1">
    <property type="nucleotide sequence ID" value="NZ_JBHTLK010000244.1"/>
</dbReference>
<keyword evidence="2" id="KW-0012">Acyltransferase</keyword>
<dbReference type="PANTHER" id="PTHR43800">
    <property type="entry name" value="PEPTIDYL-LYSINE N-ACETYLTRANSFERASE YJAB"/>
    <property type="match status" value="1"/>
</dbReference>
<dbReference type="SUPFAM" id="SSF55729">
    <property type="entry name" value="Acyl-CoA N-acyltransferases (Nat)"/>
    <property type="match status" value="1"/>
</dbReference>
<dbReference type="CDD" id="cd04301">
    <property type="entry name" value="NAT_SF"/>
    <property type="match status" value="1"/>
</dbReference>
<name>A0ABW3R393_9PSEU</name>
<evidence type="ECO:0000256" key="2">
    <source>
        <dbReference type="ARBA" id="ARBA00023315"/>
    </source>
</evidence>
<dbReference type="EMBL" id="JBHTLK010000244">
    <property type="protein sequence ID" value="MFD1151493.1"/>
    <property type="molecule type" value="Genomic_DNA"/>
</dbReference>
<evidence type="ECO:0000313" key="5">
    <source>
        <dbReference type="Proteomes" id="UP001597168"/>
    </source>
</evidence>
<evidence type="ECO:0000256" key="1">
    <source>
        <dbReference type="ARBA" id="ARBA00022679"/>
    </source>
</evidence>
<accession>A0ABW3R393</accession>
<gene>
    <name evidence="4" type="ORF">ACFQ3T_30545</name>
</gene>
<reference evidence="5" key="1">
    <citation type="journal article" date="2019" name="Int. J. Syst. Evol. Microbiol.">
        <title>The Global Catalogue of Microorganisms (GCM) 10K type strain sequencing project: providing services to taxonomists for standard genome sequencing and annotation.</title>
        <authorList>
            <consortium name="The Broad Institute Genomics Platform"/>
            <consortium name="The Broad Institute Genome Sequencing Center for Infectious Disease"/>
            <person name="Wu L."/>
            <person name="Ma J."/>
        </authorList>
    </citation>
    <scope>NUCLEOTIDE SEQUENCE [LARGE SCALE GENOMIC DNA]</scope>
    <source>
        <strain evidence="5">CCUG 60214</strain>
    </source>
</reference>
<sequence length="164" mass="18265">MEIRPARPEELPLLPAVERASGEPFRDIGMPEIADDDPMPLSTLEQLHVWVAVDPRPVAWVGVEVVDGAAHVEQISVHPDHSRRGIGAALLGHVEQWAATHGLDALTLTTFRDVPWNEPYYRRLGFHEVETLSPGLRAVVEAERRRGLDPATRVCLRKVLIRGV</sequence>
<keyword evidence="5" id="KW-1185">Reference proteome</keyword>
<dbReference type="Gene3D" id="3.40.630.30">
    <property type="match status" value="1"/>
</dbReference>
<evidence type="ECO:0000259" key="3">
    <source>
        <dbReference type="PROSITE" id="PS51186"/>
    </source>
</evidence>
<organism evidence="4 5">
    <name type="scientific">Saccharothrix hoggarensis</name>
    <dbReference type="NCBI Taxonomy" id="913853"/>
    <lineage>
        <taxon>Bacteria</taxon>
        <taxon>Bacillati</taxon>
        <taxon>Actinomycetota</taxon>
        <taxon>Actinomycetes</taxon>
        <taxon>Pseudonocardiales</taxon>
        <taxon>Pseudonocardiaceae</taxon>
        <taxon>Saccharothrix</taxon>
    </lineage>
</organism>
<dbReference type="PROSITE" id="PS51186">
    <property type="entry name" value="GNAT"/>
    <property type="match status" value="1"/>
</dbReference>
<dbReference type="InterPro" id="IPR000182">
    <property type="entry name" value="GNAT_dom"/>
</dbReference>
<feature type="domain" description="N-acetyltransferase" evidence="3">
    <location>
        <begin position="1"/>
        <end position="146"/>
    </location>
</feature>
<dbReference type="PANTHER" id="PTHR43800:SF1">
    <property type="entry name" value="PEPTIDYL-LYSINE N-ACETYLTRANSFERASE YJAB"/>
    <property type="match status" value="1"/>
</dbReference>
<dbReference type="Pfam" id="PF00583">
    <property type="entry name" value="Acetyltransf_1"/>
    <property type="match status" value="1"/>
</dbReference>
<protein>
    <submittedName>
        <fullName evidence="4">GNAT family N-acetyltransferase</fullName>
    </submittedName>
</protein>
<keyword evidence="1" id="KW-0808">Transferase</keyword>